<dbReference type="AlphaFoldDB" id="A0A8R7UMJ1"/>
<dbReference type="EnsemblPlants" id="TuG1812G0600000180.01.T01">
    <property type="protein sequence ID" value="TuG1812G0600000180.01.T01.cds451567"/>
    <property type="gene ID" value="TuG1812G0600000180.01"/>
</dbReference>
<name>A0A8R7UMJ1_TRIUA</name>
<protein>
    <submittedName>
        <fullName evidence="1">Uncharacterized protein</fullName>
    </submittedName>
</protein>
<reference evidence="1" key="3">
    <citation type="submission" date="2022-06" db="UniProtKB">
        <authorList>
            <consortium name="EnsemblPlants"/>
        </authorList>
    </citation>
    <scope>IDENTIFICATION</scope>
</reference>
<evidence type="ECO:0000313" key="1">
    <source>
        <dbReference type="EnsemblPlants" id="TuG1812G0600000180.01.T01.cds451567"/>
    </source>
</evidence>
<keyword evidence="2" id="KW-1185">Reference proteome</keyword>
<sequence>MERADGVDLGQAERLHGRQRLSLKVVEGIDDHRRRADRALRNAEREMQHVVVRGRAAYEGREVPEPHVLHARHVIHRRVKVLIRQLLDVFDRCEATVEEEPVVADTDITDGAGRPQLDIGEAELPGRFHGEVHNDVGDDASHGRVASGWVIELREEAAEGPEAGLREGLTQRRDVLRDIVVRRRQAVWNGGEAEPRDAGHRGRAPRADEAGVVVLGVDEGDVEAAGVEHLGHVEHGDDVPLRGRRQAHGVCFLARRCRRGSHFRRRRQWAIVASS</sequence>
<reference evidence="2" key="1">
    <citation type="journal article" date="2013" name="Nature">
        <title>Draft genome of the wheat A-genome progenitor Triticum urartu.</title>
        <authorList>
            <person name="Ling H.Q."/>
            <person name="Zhao S."/>
            <person name="Liu D."/>
            <person name="Wang J."/>
            <person name="Sun H."/>
            <person name="Zhang C."/>
            <person name="Fan H."/>
            <person name="Li D."/>
            <person name="Dong L."/>
            <person name="Tao Y."/>
            <person name="Gao C."/>
            <person name="Wu H."/>
            <person name="Li Y."/>
            <person name="Cui Y."/>
            <person name="Guo X."/>
            <person name="Zheng S."/>
            <person name="Wang B."/>
            <person name="Yu K."/>
            <person name="Liang Q."/>
            <person name="Yang W."/>
            <person name="Lou X."/>
            <person name="Chen J."/>
            <person name="Feng M."/>
            <person name="Jian J."/>
            <person name="Zhang X."/>
            <person name="Luo G."/>
            <person name="Jiang Y."/>
            <person name="Liu J."/>
            <person name="Wang Z."/>
            <person name="Sha Y."/>
            <person name="Zhang B."/>
            <person name="Wu H."/>
            <person name="Tang D."/>
            <person name="Shen Q."/>
            <person name="Xue P."/>
            <person name="Zou S."/>
            <person name="Wang X."/>
            <person name="Liu X."/>
            <person name="Wang F."/>
            <person name="Yang Y."/>
            <person name="An X."/>
            <person name="Dong Z."/>
            <person name="Zhang K."/>
            <person name="Zhang X."/>
            <person name="Luo M.C."/>
            <person name="Dvorak J."/>
            <person name="Tong Y."/>
            <person name="Wang J."/>
            <person name="Yang H."/>
            <person name="Li Z."/>
            <person name="Wang D."/>
            <person name="Zhang A."/>
            <person name="Wang J."/>
        </authorList>
    </citation>
    <scope>NUCLEOTIDE SEQUENCE</scope>
    <source>
        <strain evidence="2">cv. G1812</strain>
    </source>
</reference>
<reference evidence="1" key="2">
    <citation type="submission" date="2018-03" db="EMBL/GenBank/DDBJ databases">
        <title>The Triticum urartu genome reveals the dynamic nature of wheat genome evolution.</title>
        <authorList>
            <person name="Ling H."/>
            <person name="Ma B."/>
            <person name="Shi X."/>
            <person name="Liu H."/>
            <person name="Dong L."/>
            <person name="Sun H."/>
            <person name="Cao Y."/>
            <person name="Gao Q."/>
            <person name="Zheng S."/>
            <person name="Li Y."/>
            <person name="Yu Y."/>
            <person name="Du H."/>
            <person name="Qi M."/>
            <person name="Li Y."/>
            <person name="Yu H."/>
            <person name="Cui Y."/>
            <person name="Wang N."/>
            <person name="Chen C."/>
            <person name="Wu H."/>
            <person name="Zhao Y."/>
            <person name="Zhang J."/>
            <person name="Li Y."/>
            <person name="Zhou W."/>
            <person name="Zhang B."/>
            <person name="Hu W."/>
            <person name="Eijk M."/>
            <person name="Tang J."/>
            <person name="Witsenboer H."/>
            <person name="Zhao S."/>
            <person name="Li Z."/>
            <person name="Zhang A."/>
            <person name="Wang D."/>
            <person name="Liang C."/>
        </authorList>
    </citation>
    <scope>NUCLEOTIDE SEQUENCE [LARGE SCALE GENOMIC DNA]</scope>
    <source>
        <strain evidence="1">cv. G1812</strain>
    </source>
</reference>
<gene>
    <name evidence="1" type="primary">LOC125513312</name>
</gene>
<dbReference type="Gramene" id="TuG1812G0600000180.01.T01">
    <property type="protein sequence ID" value="TuG1812G0600000180.01.T01.cds451567"/>
    <property type="gene ID" value="TuG1812G0600000180.01"/>
</dbReference>
<evidence type="ECO:0000313" key="2">
    <source>
        <dbReference type="Proteomes" id="UP000015106"/>
    </source>
</evidence>
<proteinExistence type="predicted"/>
<accession>A0A8R7UMJ1</accession>
<dbReference type="Proteomes" id="UP000015106">
    <property type="component" value="Chromosome 6"/>
</dbReference>
<organism evidence="1 2">
    <name type="scientific">Triticum urartu</name>
    <name type="common">Red wild einkorn</name>
    <name type="synonym">Crithodium urartu</name>
    <dbReference type="NCBI Taxonomy" id="4572"/>
    <lineage>
        <taxon>Eukaryota</taxon>
        <taxon>Viridiplantae</taxon>
        <taxon>Streptophyta</taxon>
        <taxon>Embryophyta</taxon>
        <taxon>Tracheophyta</taxon>
        <taxon>Spermatophyta</taxon>
        <taxon>Magnoliopsida</taxon>
        <taxon>Liliopsida</taxon>
        <taxon>Poales</taxon>
        <taxon>Poaceae</taxon>
        <taxon>BOP clade</taxon>
        <taxon>Pooideae</taxon>
        <taxon>Triticodae</taxon>
        <taxon>Triticeae</taxon>
        <taxon>Triticinae</taxon>
        <taxon>Triticum</taxon>
    </lineage>
</organism>